<dbReference type="EMBL" id="UFTJ01000002">
    <property type="protein sequence ID" value="SSZ55594.1"/>
    <property type="molecule type" value="Genomic_DNA"/>
</dbReference>
<gene>
    <name evidence="1" type="ORF">NCTC11661_00977</name>
</gene>
<protein>
    <submittedName>
        <fullName evidence="1">Uncharacterized protein</fullName>
    </submittedName>
</protein>
<evidence type="ECO:0000313" key="1">
    <source>
        <dbReference type="EMBL" id="SSZ55594.1"/>
    </source>
</evidence>
<proteinExistence type="predicted"/>
<reference evidence="1 2" key="1">
    <citation type="submission" date="2018-06" db="EMBL/GenBank/DDBJ databases">
        <authorList>
            <consortium name="Pathogen Informatics"/>
            <person name="Doyle S."/>
        </authorList>
    </citation>
    <scope>NUCLEOTIDE SEQUENCE [LARGE SCALE GENOMIC DNA]</scope>
    <source>
        <strain evidence="1 2">NCTC11661</strain>
    </source>
</reference>
<sequence length="227" mass="26517">MLFFLKNIISVRENIMNMKKIIYTLFVFGLFSCTNDHTNRTEENGNETSKVSSVLVDNDRQNKRGKEYVNQLPYVDSNHDFLNFSMENQLNEKMNDPNITWEEIDKLYHDDLNPAQKQFLIYIILAKKDLIGLQNENPTDAQYAKLAKYTQELVDSKYIGYCLLYHALATLHHGDNAEQIKSYANEIEHYSANESFHSNFLANPNGKGEYIQKIRENQSFLDKIKEL</sequence>
<evidence type="ECO:0000313" key="2">
    <source>
        <dbReference type="Proteomes" id="UP000255515"/>
    </source>
</evidence>
<accession>A0A376C0R0</accession>
<dbReference type="Proteomes" id="UP000255515">
    <property type="component" value="Unassembled WGS sequence"/>
</dbReference>
<dbReference type="AlphaFoldDB" id="A0A376C0R0"/>
<organism evidence="1 2">
    <name type="scientific">Bergeyella zoohelcum</name>
    <dbReference type="NCBI Taxonomy" id="1015"/>
    <lineage>
        <taxon>Bacteria</taxon>
        <taxon>Pseudomonadati</taxon>
        <taxon>Bacteroidota</taxon>
        <taxon>Flavobacteriia</taxon>
        <taxon>Flavobacteriales</taxon>
        <taxon>Weeksellaceae</taxon>
        <taxon>Bergeyella</taxon>
    </lineage>
</organism>
<dbReference type="PROSITE" id="PS51257">
    <property type="entry name" value="PROKAR_LIPOPROTEIN"/>
    <property type="match status" value="1"/>
</dbReference>
<name>A0A376C0R0_9FLAO</name>